<protein>
    <submittedName>
        <fullName evidence="4">Ketose-bisphosphate aldolase</fullName>
    </submittedName>
</protein>
<dbReference type="NCBIfam" id="TIGR00167">
    <property type="entry name" value="cbbA"/>
    <property type="match status" value="1"/>
</dbReference>
<dbReference type="CDD" id="cd00947">
    <property type="entry name" value="TBP_aldolase_IIB"/>
    <property type="match status" value="1"/>
</dbReference>
<dbReference type="InterPro" id="IPR050246">
    <property type="entry name" value="Class_II_FBP_aldolase"/>
</dbReference>
<name>A0A2T4MRC6_9STAP</name>
<keyword evidence="3" id="KW-0479">Metal-binding</keyword>
<dbReference type="InterPro" id="IPR013785">
    <property type="entry name" value="Aldolase_TIM"/>
</dbReference>
<feature type="binding site" evidence="2">
    <location>
        <begin position="225"/>
        <end position="228"/>
    </location>
    <ligand>
        <name>dihydroxyacetone phosphate</name>
        <dbReference type="ChEBI" id="CHEBI:57642"/>
    </ligand>
</feature>
<feature type="binding site" evidence="2">
    <location>
        <begin position="204"/>
        <end position="206"/>
    </location>
    <ligand>
        <name>dihydroxyacetone phosphate</name>
        <dbReference type="ChEBI" id="CHEBI:57642"/>
    </ligand>
</feature>
<dbReference type="RefSeq" id="WP_105995319.1">
    <property type="nucleotide sequence ID" value="NZ_CP045927.1"/>
</dbReference>
<dbReference type="AlphaFoldDB" id="A0A2T4MRC6"/>
<dbReference type="PROSITE" id="PS00806">
    <property type="entry name" value="ALDOLASE_CLASS_II_2"/>
    <property type="match status" value="1"/>
</dbReference>
<reference evidence="4" key="1">
    <citation type="submission" date="2019-11" db="EMBL/GenBank/DDBJ databases">
        <title>Whole genome comparisons of Staphylococcus agnetis isolates from cattle and chickens.</title>
        <authorList>
            <person name="Rhoads D."/>
            <person name="Shwani A."/>
            <person name="Adkins P."/>
            <person name="Calcutt M."/>
            <person name="Middleton J."/>
        </authorList>
    </citation>
    <scope>NUCLEOTIDE SEQUENCE</scope>
    <source>
        <strain evidence="4">1387</strain>
    </source>
</reference>
<evidence type="ECO:0000313" key="5">
    <source>
        <dbReference type="Proteomes" id="UP000646308"/>
    </source>
</evidence>
<evidence type="ECO:0000256" key="2">
    <source>
        <dbReference type="PIRSR" id="PIRSR001359-2"/>
    </source>
</evidence>
<dbReference type="SUPFAM" id="SSF51569">
    <property type="entry name" value="Aldolase"/>
    <property type="match status" value="1"/>
</dbReference>
<organism evidence="4 5">
    <name type="scientific">Staphylococcus agnetis</name>
    <dbReference type="NCBI Taxonomy" id="985762"/>
    <lineage>
        <taxon>Bacteria</taxon>
        <taxon>Bacillati</taxon>
        <taxon>Bacillota</taxon>
        <taxon>Bacilli</taxon>
        <taxon>Bacillales</taxon>
        <taxon>Staphylococcaceae</taxon>
        <taxon>Staphylococcus</taxon>
    </lineage>
</organism>
<keyword evidence="3" id="KW-0862">Zinc</keyword>
<evidence type="ECO:0000256" key="1">
    <source>
        <dbReference type="PIRSR" id="PIRSR001359-1"/>
    </source>
</evidence>
<feature type="binding site" evidence="2">
    <location>
        <position position="176"/>
    </location>
    <ligand>
        <name>dihydroxyacetone phosphate</name>
        <dbReference type="ChEBI" id="CHEBI:57642"/>
    </ligand>
</feature>
<gene>
    <name evidence="4" type="ORF">GLV84_00770</name>
</gene>
<sequence length="279" mass="30846">MQPILHQAHDAKYAIPQINVNGLIWIEGILRAAEKKRAPIILGTTDKIIDYLGGYEFICKLIHLKAQSLNITIPYVIHLDHGNSVESCIKAIDAGYDSVMYDGSRLPLEENIENMKKVVNYAHQHHVLVEGEIGGIGGNEDGLVNEVQYADLDECKQLVQQTQLDALAPALGSVHGRYQGEPKLGFKEMTEINEQVAVPLVLHGASGLSDEDLKKAILLGHSKINFNTEINIAWSQYIRQRLNADVTLFNAKEIVAPSIHVIQSTVESIIDKCDAAERV</sequence>
<dbReference type="EMBL" id="WMFL01000013">
    <property type="protein sequence ID" value="NJI01420.1"/>
    <property type="molecule type" value="Genomic_DNA"/>
</dbReference>
<feature type="binding site" evidence="3">
    <location>
        <position position="132"/>
    </location>
    <ligand>
        <name>Zn(2+)</name>
        <dbReference type="ChEBI" id="CHEBI:29105"/>
        <label>2</label>
    </ligand>
</feature>
<dbReference type="PIRSF" id="PIRSF001359">
    <property type="entry name" value="F_bP_aldolase_II"/>
    <property type="match status" value="1"/>
</dbReference>
<feature type="binding site" evidence="3">
    <location>
        <position position="81"/>
    </location>
    <ligand>
        <name>Zn(2+)</name>
        <dbReference type="ChEBI" id="CHEBI:29105"/>
        <label>1</label>
        <note>catalytic</note>
    </ligand>
</feature>
<accession>A0A2T4MRC6</accession>
<dbReference type="GO" id="GO:0005975">
    <property type="term" value="P:carbohydrate metabolic process"/>
    <property type="evidence" value="ECO:0007669"/>
    <property type="project" value="InterPro"/>
</dbReference>
<evidence type="ECO:0000313" key="4">
    <source>
        <dbReference type="EMBL" id="NJI01420.1"/>
    </source>
</evidence>
<dbReference type="PANTHER" id="PTHR30304">
    <property type="entry name" value="D-TAGATOSE-1,6-BISPHOSPHATE ALDOLASE"/>
    <property type="match status" value="1"/>
</dbReference>
<dbReference type="Pfam" id="PF01116">
    <property type="entry name" value="F_bP_aldolase"/>
    <property type="match status" value="1"/>
</dbReference>
<feature type="binding site" evidence="3">
    <location>
        <position position="102"/>
    </location>
    <ligand>
        <name>Zn(2+)</name>
        <dbReference type="ChEBI" id="CHEBI:29105"/>
        <label>2</label>
    </ligand>
</feature>
<feature type="binding site" evidence="3">
    <location>
        <position position="203"/>
    </location>
    <ligand>
        <name>Zn(2+)</name>
        <dbReference type="ChEBI" id="CHEBI:29105"/>
        <label>1</label>
        <note>catalytic</note>
    </ligand>
</feature>
<dbReference type="GO" id="GO:0016832">
    <property type="term" value="F:aldehyde-lyase activity"/>
    <property type="evidence" value="ECO:0007669"/>
    <property type="project" value="InterPro"/>
</dbReference>
<dbReference type="Gene3D" id="3.20.20.70">
    <property type="entry name" value="Aldolase class I"/>
    <property type="match status" value="1"/>
</dbReference>
<dbReference type="InterPro" id="IPR000771">
    <property type="entry name" value="FBA_II"/>
</dbReference>
<dbReference type="PANTHER" id="PTHR30304:SF0">
    <property type="entry name" value="D-TAGATOSE-1,6-BISPHOSPHATE ALDOLASE SUBUNIT GATY-RELATED"/>
    <property type="match status" value="1"/>
</dbReference>
<feature type="binding site" evidence="3">
    <location>
        <position position="175"/>
    </location>
    <ligand>
        <name>Zn(2+)</name>
        <dbReference type="ChEBI" id="CHEBI:29105"/>
        <label>1</label>
        <note>catalytic</note>
    </ligand>
</feature>
<dbReference type="GO" id="GO:0008270">
    <property type="term" value="F:zinc ion binding"/>
    <property type="evidence" value="ECO:0007669"/>
    <property type="project" value="InterPro"/>
</dbReference>
<comment type="cofactor">
    <cofactor evidence="3">
        <name>Zn(2+)</name>
        <dbReference type="ChEBI" id="CHEBI:29105"/>
    </cofactor>
    <text evidence="3">Binds 2 Zn(2+) ions per subunit. One is catalytic and the other provides a structural contribution.</text>
</comment>
<feature type="active site" description="Proton donor" evidence="1">
    <location>
        <position position="80"/>
    </location>
</feature>
<dbReference type="GeneID" id="57692662"/>
<comment type="caution">
    <text evidence="4">The sequence shown here is derived from an EMBL/GenBank/DDBJ whole genome shotgun (WGS) entry which is preliminary data.</text>
</comment>
<proteinExistence type="predicted"/>
<evidence type="ECO:0000256" key="3">
    <source>
        <dbReference type="PIRSR" id="PIRSR001359-3"/>
    </source>
</evidence>
<dbReference type="Proteomes" id="UP000646308">
    <property type="component" value="Unassembled WGS sequence"/>
</dbReference>